<evidence type="ECO:0000313" key="2">
    <source>
        <dbReference type="EMBL" id="CAB5207093.1"/>
    </source>
</evidence>
<evidence type="ECO:0000256" key="1">
    <source>
        <dbReference type="SAM" id="Phobius"/>
    </source>
</evidence>
<name>A0A6J7WDH1_9CAUD</name>
<sequence>MTKSTLATHEAVCAERYASIDQRLTTLEHKVDGIHTMIDDFKNFIIKLAFKTGFGLIIAISGAVFVIKM</sequence>
<keyword evidence="1" id="KW-0472">Membrane</keyword>
<reference evidence="2" key="1">
    <citation type="submission" date="2020-05" db="EMBL/GenBank/DDBJ databases">
        <authorList>
            <person name="Chiriac C."/>
            <person name="Salcher M."/>
            <person name="Ghai R."/>
            <person name="Kavagutti S V."/>
        </authorList>
    </citation>
    <scope>NUCLEOTIDE SEQUENCE</scope>
</reference>
<dbReference type="EMBL" id="LR798227">
    <property type="protein sequence ID" value="CAB5207093.1"/>
    <property type="molecule type" value="Genomic_DNA"/>
</dbReference>
<proteinExistence type="predicted"/>
<keyword evidence="1" id="KW-0812">Transmembrane</keyword>
<protein>
    <submittedName>
        <fullName evidence="2">Uncharacterized protein</fullName>
    </submittedName>
</protein>
<gene>
    <name evidence="2" type="ORF">UFOVP180_25</name>
</gene>
<keyword evidence="1" id="KW-1133">Transmembrane helix</keyword>
<feature type="transmembrane region" description="Helical" evidence="1">
    <location>
        <begin position="44"/>
        <end position="67"/>
    </location>
</feature>
<accession>A0A6J7WDH1</accession>
<organism evidence="2">
    <name type="scientific">uncultured Caudovirales phage</name>
    <dbReference type="NCBI Taxonomy" id="2100421"/>
    <lineage>
        <taxon>Viruses</taxon>
        <taxon>Duplodnaviria</taxon>
        <taxon>Heunggongvirae</taxon>
        <taxon>Uroviricota</taxon>
        <taxon>Caudoviricetes</taxon>
        <taxon>Peduoviridae</taxon>
        <taxon>Maltschvirus</taxon>
        <taxon>Maltschvirus maltsch</taxon>
    </lineage>
</organism>